<dbReference type="EMBL" id="BAABDD010000012">
    <property type="protein sequence ID" value="GAA3747638.1"/>
    <property type="molecule type" value="Genomic_DNA"/>
</dbReference>
<organism evidence="1 2">
    <name type="scientific">Salinactinospora qingdaonensis</name>
    <dbReference type="NCBI Taxonomy" id="702744"/>
    <lineage>
        <taxon>Bacteria</taxon>
        <taxon>Bacillati</taxon>
        <taxon>Actinomycetota</taxon>
        <taxon>Actinomycetes</taxon>
        <taxon>Streptosporangiales</taxon>
        <taxon>Nocardiopsidaceae</taxon>
        <taxon>Salinactinospora</taxon>
    </lineage>
</organism>
<proteinExistence type="predicted"/>
<name>A0ABP7FUS7_9ACTN</name>
<accession>A0ABP7FUS7</accession>
<dbReference type="PANTHER" id="PTHR42708:SF1">
    <property type="entry name" value="GLIDING MOTILITY PROTEIN MGLA"/>
    <property type="match status" value="1"/>
</dbReference>
<reference evidence="2" key="1">
    <citation type="journal article" date="2019" name="Int. J. Syst. Evol. Microbiol.">
        <title>The Global Catalogue of Microorganisms (GCM) 10K type strain sequencing project: providing services to taxonomists for standard genome sequencing and annotation.</title>
        <authorList>
            <consortium name="The Broad Institute Genomics Platform"/>
            <consortium name="The Broad Institute Genome Sequencing Center for Infectious Disease"/>
            <person name="Wu L."/>
            <person name="Ma J."/>
        </authorList>
    </citation>
    <scope>NUCLEOTIDE SEQUENCE [LARGE SCALE GENOMIC DNA]</scope>
    <source>
        <strain evidence="2">JCM 17137</strain>
    </source>
</reference>
<gene>
    <name evidence="1" type="ORF">GCM10022402_28730</name>
</gene>
<evidence type="ECO:0000313" key="1">
    <source>
        <dbReference type="EMBL" id="GAA3747638.1"/>
    </source>
</evidence>
<keyword evidence="2" id="KW-1185">Reference proteome</keyword>
<comment type="caution">
    <text evidence="1">The sequence shown here is derived from an EMBL/GenBank/DDBJ whole genome shotgun (WGS) entry which is preliminary data.</text>
</comment>
<protein>
    <submittedName>
        <fullName evidence="1">Uncharacterized protein</fullName>
    </submittedName>
</protein>
<dbReference type="PANTHER" id="PTHR42708">
    <property type="entry name" value="ATP/GTP-BINDING PROTEIN-RELATED"/>
    <property type="match status" value="1"/>
</dbReference>
<dbReference type="InterPro" id="IPR052705">
    <property type="entry name" value="Gliding_Motility_GTPase"/>
</dbReference>
<dbReference type="Proteomes" id="UP001500908">
    <property type="component" value="Unassembled WGS sequence"/>
</dbReference>
<sequence>MSSTPSLLAEPGAGIRLFARDPLLMHSLVEPHPHQYSLVTAETLAPLAWEVWTAVWPGASVAEIALYLGRPVGAVLVGLHELLGHRSCGDDELVRLLPTVAPLDPAAPAVLRRLAHLTSPPIELGTITRTIRSAKVVVAGGPTADKARLLATLTGQPGARLPVSLPLPQQGATTESAVSFVRCATAPDEAVLAFATPAEADGERFMWHDLVRGALGAIVAVDARRPQEALPALAACRRRGVVHVLAVTSPSLNAATSARLRADLALSTDTPVVAADPGDHATPLRVVETLAEAARQRWEHEHAED</sequence>
<evidence type="ECO:0000313" key="2">
    <source>
        <dbReference type="Proteomes" id="UP001500908"/>
    </source>
</evidence>